<dbReference type="AlphaFoldDB" id="A0A9P9WI08"/>
<protein>
    <submittedName>
        <fullName evidence="2">Uncharacterized protein</fullName>
    </submittedName>
</protein>
<accession>A0A9P9WI08</accession>
<dbReference type="Proteomes" id="UP000829685">
    <property type="component" value="Unassembled WGS sequence"/>
</dbReference>
<feature type="region of interest" description="Disordered" evidence="1">
    <location>
        <begin position="340"/>
        <end position="360"/>
    </location>
</feature>
<name>A0A9P9WI08_9PEZI</name>
<sequence>MDRHGECRSREFLDPLRGLGKTMGKKHSTPLQAWAWLRYCDAVTGLCDAKTVRLPPAHAAAATATATANGFLRCTIPIDDSTVTCSSCPGRALVFEGLAGRFCLAVLQASGPSTVKPAWTSSRTPTVPRTSGLWVPGALARAQNSQGQPTPASSTKVWTLAGRSSVHFGLRLMVPVQEGRPHLPSGGMQHGPGCGDGEYFGRIEALGSSVVLGSSRGAGPLNCQSNTDLGKVQTLAGGEGFDKQPPGAPWLMGRRSCLSAREHPCPQQQRRPCCNSTIPLMVLGLGCTCTKTSRTTISLPPPSKPAAFPGSCWRPQGSERELCCKSAVTDERPFASIMSQQDKTVASSTNGAPSAGASSEADLAQAFRDLAKPGRDGVSWVLSPSQHIRIADHTSSLRCAKRGTLPPRDMAVRNWPAFLELTVMDGGEQAASAMEANLSKLEDRLDALLAQFEEIDGSSSSPKHQKDDAIAKQDEKRA</sequence>
<organism evidence="2 3">
    <name type="scientific">Neoarthrinium moseri</name>
    <dbReference type="NCBI Taxonomy" id="1658444"/>
    <lineage>
        <taxon>Eukaryota</taxon>
        <taxon>Fungi</taxon>
        <taxon>Dikarya</taxon>
        <taxon>Ascomycota</taxon>
        <taxon>Pezizomycotina</taxon>
        <taxon>Sordariomycetes</taxon>
        <taxon>Xylariomycetidae</taxon>
        <taxon>Amphisphaeriales</taxon>
        <taxon>Apiosporaceae</taxon>
        <taxon>Neoarthrinium</taxon>
    </lineage>
</organism>
<feature type="compositionally biased region" description="Basic and acidic residues" evidence="1">
    <location>
        <begin position="464"/>
        <end position="478"/>
    </location>
</feature>
<evidence type="ECO:0000313" key="2">
    <source>
        <dbReference type="EMBL" id="KAI1864329.1"/>
    </source>
</evidence>
<proteinExistence type="predicted"/>
<keyword evidence="3" id="KW-1185">Reference proteome</keyword>
<evidence type="ECO:0000313" key="3">
    <source>
        <dbReference type="Proteomes" id="UP000829685"/>
    </source>
</evidence>
<comment type="caution">
    <text evidence="2">The sequence shown here is derived from an EMBL/GenBank/DDBJ whole genome shotgun (WGS) entry which is preliminary data.</text>
</comment>
<gene>
    <name evidence="2" type="ORF">JX265_008700</name>
</gene>
<reference evidence="2" key="1">
    <citation type="submission" date="2021-03" db="EMBL/GenBank/DDBJ databases">
        <title>Revisited historic fungal species revealed as producer of novel bioactive compounds through whole genome sequencing and comparative genomics.</title>
        <authorList>
            <person name="Vignolle G.A."/>
            <person name="Hochenegger N."/>
            <person name="Mach R.L."/>
            <person name="Mach-Aigner A.R."/>
            <person name="Javad Rahimi M."/>
            <person name="Salim K.A."/>
            <person name="Chan C.M."/>
            <person name="Lim L.B.L."/>
            <person name="Cai F."/>
            <person name="Druzhinina I.S."/>
            <person name="U'Ren J.M."/>
            <person name="Derntl C."/>
        </authorList>
    </citation>
    <scope>NUCLEOTIDE SEQUENCE</scope>
    <source>
        <strain evidence="2">TUCIM 5799</strain>
    </source>
</reference>
<feature type="region of interest" description="Disordered" evidence="1">
    <location>
        <begin position="455"/>
        <end position="478"/>
    </location>
</feature>
<feature type="compositionally biased region" description="Polar residues" evidence="1">
    <location>
        <begin position="340"/>
        <end position="352"/>
    </location>
</feature>
<evidence type="ECO:0000256" key="1">
    <source>
        <dbReference type="SAM" id="MobiDB-lite"/>
    </source>
</evidence>
<dbReference type="EMBL" id="JAFIMR010000024">
    <property type="protein sequence ID" value="KAI1864329.1"/>
    <property type="molecule type" value="Genomic_DNA"/>
</dbReference>